<sequence length="50" mass="5506">QVTAQYIIELLKNLNVKISRLACGIPIGGEIDYLDEGTLKIALTSRQDMS</sequence>
<protein>
    <submittedName>
        <fullName evidence="8">Recombination protein RecR</fullName>
    </submittedName>
</protein>
<keyword evidence="6" id="KW-0234">DNA repair</keyword>
<comment type="caution">
    <text evidence="8">The sequence shown here is derived from an EMBL/GenBank/DDBJ whole genome shotgun (WGS) entry which is preliminary data.</text>
</comment>
<dbReference type="EMBL" id="NWVJ02000312">
    <property type="protein sequence ID" value="TVS93001.1"/>
    <property type="molecule type" value="Genomic_DNA"/>
</dbReference>
<dbReference type="InterPro" id="IPR006171">
    <property type="entry name" value="TOPRIM_dom"/>
</dbReference>
<dbReference type="InterPro" id="IPR000093">
    <property type="entry name" value="DNA_Rcmb_RecR"/>
</dbReference>
<proteinExistence type="predicted"/>
<evidence type="ECO:0000259" key="7">
    <source>
        <dbReference type="PROSITE" id="PS50880"/>
    </source>
</evidence>
<keyword evidence="3" id="KW-0863">Zinc-finger</keyword>
<keyword evidence="5" id="KW-0233">DNA recombination</keyword>
<dbReference type="GO" id="GO:0006281">
    <property type="term" value="P:DNA repair"/>
    <property type="evidence" value="ECO:0007669"/>
    <property type="project" value="UniProtKB-KW"/>
</dbReference>
<dbReference type="Pfam" id="PF21175">
    <property type="entry name" value="RecR_C"/>
    <property type="match status" value="1"/>
</dbReference>
<organism evidence="8">
    <name type="scientific">Wolbachia pipientis</name>
    <dbReference type="NCBI Taxonomy" id="955"/>
    <lineage>
        <taxon>Bacteria</taxon>
        <taxon>Pseudomonadati</taxon>
        <taxon>Pseudomonadota</taxon>
        <taxon>Alphaproteobacteria</taxon>
        <taxon>Rickettsiales</taxon>
        <taxon>Anaplasmataceae</taxon>
        <taxon>Wolbachieae</taxon>
        <taxon>Wolbachia</taxon>
    </lineage>
</organism>
<evidence type="ECO:0000256" key="5">
    <source>
        <dbReference type="ARBA" id="ARBA00023172"/>
    </source>
</evidence>
<feature type="domain" description="Toprim" evidence="7">
    <location>
        <begin position="1"/>
        <end position="26"/>
    </location>
</feature>
<reference evidence="8" key="1">
    <citation type="submission" date="2019-07" db="EMBL/GenBank/DDBJ databases">
        <title>Genome assemblies of Wolbachia strains wAlbA and wAlbB in wild caught Aedes albopictus specimens.</title>
        <authorList>
            <person name="Kulkarni A."/>
            <person name="Yu W."/>
            <person name="Xue R.-D."/>
            <person name="Ma Y."/>
            <person name="Xu J."/>
        </authorList>
    </citation>
    <scope>NUCLEOTIDE SEQUENCE</scope>
    <source>
        <strain evidence="8">HN2016</strain>
    </source>
</reference>
<dbReference type="PANTHER" id="PTHR30446:SF0">
    <property type="entry name" value="RECOMBINATION PROTEIN RECR"/>
    <property type="match status" value="1"/>
</dbReference>
<name>A0A6C1U4S2_WOLPI</name>
<keyword evidence="2" id="KW-0227">DNA damage</keyword>
<evidence type="ECO:0000256" key="2">
    <source>
        <dbReference type="ARBA" id="ARBA00022763"/>
    </source>
</evidence>
<dbReference type="GO" id="GO:0006310">
    <property type="term" value="P:DNA recombination"/>
    <property type="evidence" value="ECO:0007669"/>
    <property type="project" value="UniProtKB-KW"/>
</dbReference>
<dbReference type="Gene3D" id="3.40.1360.10">
    <property type="match status" value="1"/>
</dbReference>
<keyword evidence="1" id="KW-0479">Metal-binding</keyword>
<evidence type="ECO:0000256" key="3">
    <source>
        <dbReference type="ARBA" id="ARBA00022771"/>
    </source>
</evidence>
<evidence type="ECO:0000256" key="1">
    <source>
        <dbReference type="ARBA" id="ARBA00022723"/>
    </source>
</evidence>
<dbReference type="SUPFAM" id="SSF111304">
    <property type="entry name" value="Recombination protein RecR"/>
    <property type="match status" value="1"/>
</dbReference>
<keyword evidence="4" id="KW-0862">Zinc</keyword>
<accession>A0A6C1U4S2</accession>
<gene>
    <name evidence="8" type="ORF">COM42_005080</name>
</gene>
<dbReference type="GO" id="GO:0003677">
    <property type="term" value="F:DNA binding"/>
    <property type="evidence" value="ECO:0007669"/>
    <property type="project" value="InterPro"/>
</dbReference>
<dbReference type="PROSITE" id="PS50880">
    <property type="entry name" value="TOPRIM"/>
    <property type="match status" value="1"/>
</dbReference>
<evidence type="ECO:0000256" key="4">
    <source>
        <dbReference type="ARBA" id="ARBA00022833"/>
    </source>
</evidence>
<evidence type="ECO:0000256" key="6">
    <source>
        <dbReference type="ARBA" id="ARBA00023204"/>
    </source>
</evidence>
<dbReference type="Proteomes" id="UP000218080">
    <property type="component" value="Unassembled WGS sequence"/>
</dbReference>
<feature type="non-terminal residue" evidence="8">
    <location>
        <position position="1"/>
    </location>
</feature>
<evidence type="ECO:0000313" key="8">
    <source>
        <dbReference type="EMBL" id="TVS93001.1"/>
    </source>
</evidence>
<dbReference type="PANTHER" id="PTHR30446">
    <property type="entry name" value="RECOMBINATION PROTEIN RECR"/>
    <property type="match status" value="1"/>
</dbReference>
<dbReference type="InterPro" id="IPR023627">
    <property type="entry name" value="Rcmb_RecR"/>
</dbReference>
<dbReference type="AlphaFoldDB" id="A0A6C1U4S2"/>
<dbReference type="GO" id="GO:0008270">
    <property type="term" value="F:zinc ion binding"/>
    <property type="evidence" value="ECO:0007669"/>
    <property type="project" value="UniProtKB-KW"/>
</dbReference>